<feature type="repeat" description="PPR" evidence="2">
    <location>
        <begin position="299"/>
        <end position="333"/>
    </location>
</feature>
<dbReference type="NCBIfam" id="TIGR00756">
    <property type="entry name" value="PPR"/>
    <property type="match status" value="4"/>
</dbReference>
<keyword evidence="4" id="KW-1185">Reference proteome</keyword>
<feature type="repeat" description="PPR" evidence="2">
    <location>
        <begin position="165"/>
        <end position="195"/>
    </location>
</feature>
<keyword evidence="1" id="KW-0677">Repeat</keyword>
<dbReference type="Proteomes" id="UP001515500">
    <property type="component" value="Chromosome 5"/>
</dbReference>
<dbReference type="PANTHER" id="PTHR47926:SF408">
    <property type="entry name" value="DYW DOMAIN-CONTAINING PROTEIN"/>
    <property type="match status" value="1"/>
</dbReference>
<reference evidence="5" key="1">
    <citation type="submission" date="2025-08" db="UniProtKB">
        <authorList>
            <consortium name="RefSeq"/>
        </authorList>
    </citation>
    <scope>IDENTIFICATION</scope>
</reference>
<feature type="domain" description="DYW" evidence="3">
    <location>
        <begin position="513"/>
        <end position="605"/>
    </location>
</feature>
<dbReference type="InterPro" id="IPR046960">
    <property type="entry name" value="PPR_At4g14850-like_plant"/>
</dbReference>
<proteinExistence type="predicted"/>
<dbReference type="FunFam" id="1.25.40.10:FF:000344">
    <property type="entry name" value="Pentatricopeptide repeat-containing protein"/>
    <property type="match status" value="1"/>
</dbReference>
<dbReference type="InterPro" id="IPR046848">
    <property type="entry name" value="E_motif"/>
</dbReference>
<dbReference type="AlphaFoldDB" id="A0AB40BA33"/>
<dbReference type="GO" id="GO:0008270">
    <property type="term" value="F:zinc ion binding"/>
    <property type="evidence" value="ECO:0007669"/>
    <property type="project" value="InterPro"/>
</dbReference>
<dbReference type="InterPro" id="IPR002885">
    <property type="entry name" value="PPR_rpt"/>
</dbReference>
<dbReference type="Pfam" id="PF12854">
    <property type="entry name" value="PPR_1"/>
    <property type="match status" value="1"/>
</dbReference>
<dbReference type="GO" id="GO:0005737">
    <property type="term" value="C:cytoplasm"/>
    <property type="evidence" value="ECO:0007669"/>
    <property type="project" value="UniProtKB-ARBA"/>
</dbReference>
<feature type="repeat" description="PPR" evidence="2">
    <location>
        <begin position="196"/>
        <end position="230"/>
    </location>
</feature>
<dbReference type="PROSITE" id="PS51375">
    <property type="entry name" value="PPR"/>
    <property type="match status" value="3"/>
</dbReference>
<dbReference type="Pfam" id="PF14432">
    <property type="entry name" value="DYW_deaminase"/>
    <property type="match status" value="1"/>
</dbReference>
<dbReference type="PANTHER" id="PTHR47926">
    <property type="entry name" value="PENTATRICOPEPTIDE REPEAT-CONTAINING PROTEIN"/>
    <property type="match status" value="1"/>
</dbReference>
<dbReference type="GO" id="GO:0016556">
    <property type="term" value="P:mRNA modification"/>
    <property type="evidence" value="ECO:0007669"/>
    <property type="project" value="UniProtKB-ARBA"/>
</dbReference>
<dbReference type="Pfam" id="PF01535">
    <property type="entry name" value="PPR"/>
    <property type="match status" value="2"/>
</dbReference>
<evidence type="ECO:0000256" key="1">
    <source>
        <dbReference type="ARBA" id="ARBA00022737"/>
    </source>
</evidence>
<dbReference type="Pfam" id="PF13041">
    <property type="entry name" value="PPR_2"/>
    <property type="match status" value="1"/>
</dbReference>
<evidence type="ECO:0000313" key="4">
    <source>
        <dbReference type="Proteomes" id="UP001515500"/>
    </source>
</evidence>
<name>A0AB40BA33_DIOCR</name>
<dbReference type="Pfam" id="PF20431">
    <property type="entry name" value="E_motif"/>
    <property type="match status" value="1"/>
</dbReference>
<dbReference type="RefSeq" id="XP_039124136.1">
    <property type="nucleotide sequence ID" value="XM_039268202.1"/>
</dbReference>
<dbReference type="InterPro" id="IPR011990">
    <property type="entry name" value="TPR-like_helical_dom_sf"/>
</dbReference>
<evidence type="ECO:0000259" key="3">
    <source>
        <dbReference type="Pfam" id="PF14432"/>
    </source>
</evidence>
<evidence type="ECO:0000313" key="5">
    <source>
        <dbReference type="RefSeq" id="XP_039124136.1"/>
    </source>
</evidence>
<sequence length="605" mass="67270">MVVLNCKEKPPLIKRERELQLQTLPLMAQLHVYETLLQKCKALSQIKQLQAHLTVAGVLPDVAGIRVKLLEVCSLPPISAVHHSQLLFSHTSSRTTNDYNALLRGFAASDEPLQALTFYPLLLRSPSRPDALSLSFALKASARLSDFPSSFQLHSQLLRLGFTPDSILLTTLIDSYAKSGELQYAEKVFDEMPKRDAATWNVMIAGLVQGGRPNDAFKLFEQICHPGSPARPNEVTVIAALSACAQLGAPREGAVVHSYARAQHLDADVRVHNALIDMYSKCGCVDQAVEVFRSIEMPTLVSYNAMIMALALHGHGTEAFYLFKEMVKPGANEIEPDAVTYLAVLSGCNHAGLVNEGLEIFMSMKISRTIKHYGCIVDLLGRAGRLSEAYNVITSMPLEPDIVLWQTLLGASKTFGDVNMAELVSKKLAEMGSNGDGDYVLLSNVYAAKERWAEVGRVREEMRSKDVRKVPGFSFVELDGVVHKFLNGDKGHERWREIYRMLDEISVKIKVFGYVPETSNVLHDIGEEDKENALYYHSEKLAMAFGLINTQDGETIQVIKNLRICGDCHLVAKLISKAYDRVIIVRDRARFHRFEGGACSCNDYW</sequence>
<dbReference type="GeneID" id="120260666"/>
<dbReference type="GO" id="GO:0003723">
    <property type="term" value="F:RNA binding"/>
    <property type="evidence" value="ECO:0007669"/>
    <property type="project" value="InterPro"/>
</dbReference>
<protein>
    <submittedName>
        <fullName evidence="5">Pentatricopeptide repeat-containing protein OGR1, mitochondrial</fullName>
    </submittedName>
</protein>
<dbReference type="InterPro" id="IPR032867">
    <property type="entry name" value="DYW_dom"/>
</dbReference>
<gene>
    <name evidence="5" type="primary">LOC120260666</name>
</gene>
<dbReference type="Gene3D" id="1.25.40.10">
    <property type="entry name" value="Tetratricopeptide repeat domain"/>
    <property type="match status" value="2"/>
</dbReference>
<organism evidence="4 5">
    <name type="scientific">Dioscorea cayennensis subsp. rotundata</name>
    <name type="common">White Guinea yam</name>
    <name type="synonym">Dioscorea rotundata</name>
    <dbReference type="NCBI Taxonomy" id="55577"/>
    <lineage>
        <taxon>Eukaryota</taxon>
        <taxon>Viridiplantae</taxon>
        <taxon>Streptophyta</taxon>
        <taxon>Embryophyta</taxon>
        <taxon>Tracheophyta</taxon>
        <taxon>Spermatophyta</taxon>
        <taxon>Magnoliopsida</taxon>
        <taxon>Liliopsida</taxon>
        <taxon>Dioscoreales</taxon>
        <taxon>Dioscoreaceae</taxon>
        <taxon>Dioscorea</taxon>
    </lineage>
</organism>
<dbReference type="FunFam" id="1.25.40.10:FF:000277">
    <property type="entry name" value="Pentatricopeptide repeat-containing protein, mitochondrial"/>
    <property type="match status" value="1"/>
</dbReference>
<evidence type="ECO:0000256" key="2">
    <source>
        <dbReference type="PROSITE-ProRule" id="PRU00708"/>
    </source>
</evidence>
<accession>A0AB40BA33</accession>